<dbReference type="InterPro" id="IPR007577">
    <property type="entry name" value="GlycoTrfase_DXD_sugar-bd_CS"/>
</dbReference>
<sequence length="621" mass="71042">MIRHARRRSAGYGPQLCAAAATLLLFLTLLSVLHFRLSSSSSKFSLRLGLPTVLPRGAPSEPGSPALFKDADSDALVQTVATEDERIDELDVVEEDVNGDRKLEEEGSNNHKDADEGDLPRTLSSGLFWDHSIGVVRRQFGQPEHDQPPERIIPFRDVSLYRNKIAFGSDDQPVDEDVRLKLDSIRMIEDALLLKVESGDSPLRKGWAPWLEGKGVYVRRDRMLRSNLDLLNPKNHPLLQDPDGPGLTTLTRGDRLVQRMLLVEMEKTPFRVGGGGVSKRTEERKAIEMERRIRQAEVLEGRNKRTTMKEGKVHADGRRWAYFPGLDAHLTFSDFMEKFLDSGRCQLRVFMVWNSPPWTYGIRHQRGLESLLHHHWDACVVVFSETMELDFFEELVKEGHRIAAAMPNLDELLKDTPTKIFSSVWFEWRKKKHYPTHYSELIRLAAIYKYGGIYLDSDIIVLNPLHSLKNFVSIEDNTSGKSVFNGAVMAFEKNSSLMLECLNEYYSTYDDALLRWNGADLMTRVINRISVQANKSPLQLDIKMDPQFAFHPISSTNITRYFAEPVDEFERAEQDNLLKRMLNESFTFHLWNSLTSALVPEPNSLVDRLLNLYCLHCLDVL</sequence>
<dbReference type="Pfam" id="PF04488">
    <property type="entry name" value="Gly_transf_sug"/>
    <property type="match status" value="1"/>
</dbReference>
<dbReference type="PANTHER" id="PTHR47213:SF1">
    <property type="entry name" value="OS07G0567300 PROTEIN"/>
    <property type="match status" value="1"/>
</dbReference>
<evidence type="ECO:0000256" key="1">
    <source>
        <dbReference type="SAM" id="MobiDB-lite"/>
    </source>
</evidence>
<evidence type="ECO:0000313" key="3">
    <source>
        <dbReference type="EMBL" id="WOL13031.1"/>
    </source>
</evidence>
<accession>A0AAQ3KVL9</accession>
<dbReference type="SUPFAM" id="SSF53448">
    <property type="entry name" value="Nucleotide-diphospho-sugar transferases"/>
    <property type="match status" value="1"/>
</dbReference>
<name>A0AAQ3KVL9_9LILI</name>
<feature type="region of interest" description="Disordered" evidence="1">
    <location>
        <begin position="94"/>
        <end position="119"/>
    </location>
</feature>
<dbReference type="Pfam" id="PF04572">
    <property type="entry name" value="Gb3_synth"/>
    <property type="match status" value="1"/>
</dbReference>
<evidence type="ECO:0000313" key="4">
    <source>
        <dbReference type="Proteomes" id="UP001327560"/>
    </source>
</evidence>
<dbReference type="AlphaFoldDB" id="A0AAQ3KVL9"/>
<protein>
    <recommendedName>
        <fullName evidence="2">Alpha 1,4-glycosyltransferase domain-containing protein</fullName>
    </recommendedName>
</protein>
<evidence type="ECO:0000259" key="2">
    <source>
        <dbReference type="Pfam" id="PF04572"/>
    </source>
</evidence>
<dbReference type="InterPro" id="IPR007652">
    <property type="entry name" value="A1-4-GlycosylTfrase_dom"/>
</dbReference>
<dbReference type="EMBL" id="CP136896">
    <property type="protein sequence ID" value="WOL13031.1"/>
    <property type="molecule type" value="Genomic_DNA"/>
</dbReference>
<organism evidence="3 4">
    <name type="scientific">Canna indica</name>
    <name type="common">Indian-shot</name>
    <dbReference type="NCBI Taxonomy" id="4628"/>
    <lineage>
        <taxon>Eukaryota</taxon>
        <taxon>Viridiplantae</taxon>
        <taxon>Streptophyta</taxon>
        <taxon>Embryophyta</taxon>
        <taxon>Tracheophyta</taxon>
        <taxon>Spermatophyta</taxon>
        <taxon>Magnoliopsida</taxon>
        <taxon>Liliopsida</taxon>
        <taxon>Zingiberales</taxon>
        <taxon>Cannaceae</taxon>
        <taxon>Canna</taxon>
    </lineage>
</organism>
<dbReference type="Proteomes" id="UP001327560">
    <property type="component" value="Chromosome 7"/>
</dbReference>
<dbReference type="PANTHER" id="PTHR47213">
    <property type="entry name" value="OS07G0567300 PROTEIN"/>
    <property type="match status" value="1"/>
</dbReference>
<dbReference type="InterPro" id="IPR044789">
    <property type="entry name" value="Put_A1-4-GlycosylTfrase_plant"/>
</dbReference>
<keyword evidence="4" id="KW-1185">Reference proteome</keyword>
<dbReference type="Gene3D" id="3.90.550.20">
    <property type="match status" value="1"/>
</dbReference>
<feature type="compositionally biased region" description="Basic and acidic residues" evidence="1">
    <location>
        <begin position="98"/>
        <end position="114"/>
    </location>
</feature>
<dbReference type="InterPro" id="IPR029044">
    <property type="entry name" value="Nucleotide-diphossugar_trans"/>
</dbReference>
<reference evidence="3 4" key="1">
    <citation type="submission" date="2023-10" db="EMBL/GenBank/DDBJ databases">
        <title>Chromosome-scale genome assembly provides insights into flower coloration mechanisms of Canna indica.</title>
        <authorList>
            <person name="Li C."/>
        </authorList>
    </citation>
    <scope>NUCLEOTIDE SEQUENCE [LARGE SCALE GENOMIC DNA]</scope>
    <source>
        <tissue evidence="3">Flower</tissue>
    </source>
</reference>
<proteinExistence type="predicted"/>
<gene>
    <name evidence="3" type="ORF">Cni_G21800</name>
</gene>
<feature type="domain" description="Alpha 1,4-glycosyltransferase" evidence="2">
    <location>
        <begin position="490"/>
        <end position="620"/>
    </location>
</feature>